<feature type="domain" description="Sushi" evidence="6">
    <location>
        <begin position="196"/>
        <end position="259"/>
    </location>
</feature>
<dbReference type="RefSeq" id="XP_024080375.1">
    <property type="nucleotide sequence ID" value="XM_024224607.1"/>
</dbReference>
<feature type="domain" description="Ig-like" evidence="5">
    <location>
        <begin position="96"/>
        <end position="190"/>
    </location>
</feature>
<evidence type="ECO:0000256" key="2">
    <source>
        <dbReference type="ARBA" id="ARBA00022737"/>
    </source>
</evidence>
<dbReference type="AlphaFoldDB" id="A0A8I6SJS1"/>
<feature type="disulfide bond" evidence="4">
    <location>
        <begin position="410"/>
        <end position="437"/>
    </location>
</feature>
<feature type="disulfide bond" evidence="4">
    <location>
        <begin position="230"/>
        <end position="257"/>
    </location>
</feature>
<dbReference type="Gene3D" id="2.60.40.10">
    <property type="entry name" value="Immunoglobulins"/>
    <property type="match status" value="1"/>
</dbReference>
<feature type="disulfide bond" evidence="4">
    <location>
        <begin position="351"/>
        <end position="378"/>
    </location>
</feature>
<feature type="domain" description="Sushi" evidence="6">
    <location>
        <begin position="319"/>
        <end position="380"/>
    </location>
</feature>
<dbReference type="InterPro" id="IPR013783">
    <property type="entry name" value="Ig-like_fold"/>
</dbReference>
<evidence type="ECO:0000259" key="5">
    <source>
        <dbReference type="PROSITE" id="PS50835"/>
    </source>
</evidence>
<evidence type="ECO:0000256" key="4">
    <source>
        <dbReference type="PROSITE-ProRule" id="PRU00302"/>
    </source>
</evidence>
<accession>A0A8I6SJS1</accession>
<dbReference type="OrthoDB" id="6127264at2759"/>
<dbReference type="Proteomes" id="UP000494040">
    <property type="component" value="Unassembled WGS sequence"/>
</dbReference>
<sequence>MLDEGSSPRFQPLLRGCRIERKPLHLVITYKNITITMTNGTFPHNSVLYARCREPLGLYKLLGESQLTCQNGVWSSKLPSCIPTTVLTNYTEDSPPTILVRLPSGSASSESTGILAVFPGSILHLECLFSRKVGNPEWTWTSPYRSYLTGWAIAPEERDWKYRLSIYYTKPQDSGVFTCATPKGVTNSLTVLVTDAQCERIDPDASRYQKMNLRIRSEGTKLGQSVHFHCPIGFRLNGTANLTCKANGRWSGAVPRCEAILCPRLIPEDPRLILSPHNTTYGSRVLFSCPWGYRLAGSPGIECLIDSLWSAPLPNCQAVRCPAPRVPDKGRLVEDENGGEYVVGSVVQFSCESRHSLVGEGSIVCTDAGVWSHPAPICRAHCDYPGEPANGRIIPLKFTYEPGDRLKVTCHAGFVTRLEAKPVCKSDGTWSQPIPECRNYRDV</sequence>
<evidence type="ECO:0000313" key="7">
    <source>
        <dbReference type="EnsemblMetazoa" id="XP_024080375.1"/>
    </source>
</evidence>
<dbReference type="SUPFAM" id="SSF48726">
    <property type="entry name" value="Immunoglobulin"/>
    <property type="match status" value="1"/>
</dbReference>
<dbReference type="OMA" id="RENGIWS"/>
<evidence type="ECO:0000313" key="8">
    <source>
        <dbReference type="Proteomes" id="UP000494040"/>
    </source>
</evidence>
<dbReference type="PANTHER" id="PTHR45656:SF4">
    <property type="entry name" value="PROTEIN CBR-CLEC-78"/>
    <property type="match status" value="1"/>
</dbReference>
<evidence type="ECO:0000256" key="3">
    <source>
        <dbReference type="ARBA" id="ARBA00023157"/>
    </source>
</evidence>
<dbReference type="InterPro" id="IPR051277">
    <property type="entry name" value="SEZ6_CSMD_C4BPB_Regulators"/>
</dbReference>
<dbReference type="PROSITE" id="PS50923">
    <property type="entry name" value="SUSHI"/>
    <property type="match status" value="5"/>
</dbReference>
<keyword evidence="1" id="KW-0732">Signal</keyword>
<reference evidence="7" key="1">
    <citation type="submission" date="2022-01" db="UniProtKB">
        <authorList>
            <consortium name="EnsemblMetazoa"/>
        </authorList>
    </citation>
    <scope>IDENTIFICATION</scope>
</reference>
<keyword evidence="4" id="KW-0768">Sushi</keyword>
<protein>
    <recommendedName>
        <fullName evidence="9">Locomotion-related protein Hikaru genki</fullName>
    </recommendedName>
</protein>
<keyword evidence="2" id="KW-0677">Repeat</keyword>
<organism evidence="7 8">
    <name type="scientific">Cimex lectularius</name>
    <name type="common">Bed bug</name>
    <name type="synonym">Acanthia lectularia</name>
    <dbReference type="NCBI Taxonomy" id="79782"/>
    <lineage>
        <taxon>Eukaryota</taxon>
        <taxon>Metazoa</taxon>
        <taxon>Ecdysozoa</taxon>
        <taxon>Arthropoda</taxon>
        <taxon>Hexapoda</taxon>
        <taxon>Insecta</taxon>
        <taxon>Pterygota</taxon>
        <taxon>Neoptera</taxon>
        <taxon>Paraneoptera</taxon>
        <taxon>Hemiptera</taxon>
        <taxon>Heteroptera</taxon>
        <taxon>Panheteroptera</taxon>
        <taxon>Cimicomorpha</taxon>
        <taxon>Cimicidae</taxon>
        <taxon>Cimex</taxon>
    </lineage>
</organism>
<dbReference type="PROSITE" id="PS50835">
    <property type="entry name" value="IG_LIKE"/>
    <property type="match status" value="1"/>
</dbReference>
<dbReference type="SUPFAM" id="SSF57535">
    <property type="entry name" value="Complement control module/SCR domain"/>
    <property type="match status" value="5"/>
</dbReference>
<evidence type="ECO:0000256" key="1">
    <source>
        <dbReference type="ARBA" id="ARBA00022729"/>
    </source>
</evidence>
<name>A0A8I6SJS1_CIMLE</name>
<dbReference type="EnsemblMetazoa" id="XM_024224607.1">
    <property type="protein sequence ID" value="XP_024080375.1"/>
    <property type="gene ID" value="LOC106668278"/>
</dbReference>
<keyword evidence="8" id="KW-1185">Reference proteome</keyword>
<dbReference type="SMART" id="SM00032">
    <property type="entry name" value="CCP"/>
    <property type="match status" value="5"/>
</dbReference>
<feature type="disulfide bond" evidence="4">
    <location>
        <begin position="289"/>
        <end position="316"/>
    </location>
</feature>
<feature type="domain" description="Sushi" evidence="6">
    <location>
        <begin position="15"/>
        <end position="83"/>
    </location>
</feature>
<feature type="domain" description="Sushi" evidence="6">
    <location>
        <begin position="260"/>
        <end position="318"/>
    </location>
</feature>
<dbReference type="Pfam" id="PF00084">
    <property type="entry name" value="Sushi"/>
    <property type="match status" value="5"/>
</dbReference>
<proteinExistence type="predicted"/>
<dbReference type="CTD" id="35949"/>
<evidence type="ECO:0000259" key="6">
    <source>
        <dbReference type="PROSITE" id="PS50923"/>
    </source>
</evidence>
<evidence type="ECO:0008006" key="9">
    <source>
        <dbReference type="Google" id="ProtNLM"/>
    </source>
</evidence>
<dbReference type="KEGG" id="clec:106668278"/>
<dbReference type="InterPro" id="IPR007110">
    <property type="entry name" value="Ig-like_dom"/>
</dbReference>
<feature type="domain" description="Sushi" evidence="6">
    <location>
        <begin position="381"/>
        <end position="439"/>
    </location>
</feature>
<keyword evidence="3 4" id="KW-1015">Disulfide bond</keyword>
<comment type="caution">
    <text evidence="4">Lacks conserved residue(s) required for the propagation of feature annotation.</text>
</comment>
<dbReference type="PANTHER" id="PTHR45656">
    <property type="entry name" value="PROTEIN CBR-CLEC-78"/>
    <property type="match status" value="1"/>
</dbReference>
<dbReference type="InterPro" id="IPR035976">
    <property type="entry name" value="Sushi/SCR/CCP_sf"/>
</dbReference>
<dbReference type="InterPro" id="IPR036179">
    <property type="entry name" value="Ig-like_dom_sf"/>
</dbReference>
<dbReference type="InterPro" id="IPR000436">
    <property type="entry name" value="Sushi_SCR_CCP_dom"/>
</dbReference>
<dbReference type="Gene3D" id="2.10.70.10">
    <property type="entry name" value="Complement Module, domain 1"/>
    <property type="match status" value="5"/>
</dbReference>
<dbReference type="GeneID" id="106668278"/>
<dbReference type="CDD" id="cd00033">
    <property type="entry name" value="CCP"/>
    <property type="match status" value="5"/>
</dbReference>